<name>A0A0F9NBN8_9ZZZZ</name>
<gene>
    <name evidence="1" type="ORF">LCGC14_0986360</name>
</gene>
<dbReference type="AlphaFoldDB" id="A0A0F9NBN8"/>
<evidence type="ECO:0000313" key="1">
    <source>
        <dbReference type="EMBL" id="KKN15394.1"/>
    </source>
</evidence>
<comment type="caution">
    <text evidence="1">The sequence shown here is derived from an EMBL/GenBank/DDBJ whole genome shotgun (WGS) entry which is preliminary data.</text>
</comment>
<proteinExistence type="predicted"/>
<dbReference type="EMBL" id="LAZR01003716">
    <property type="protein sequence ID" value="KKN15394.1"/>
    <property type="molecule type" value="Genomic_DNA"/>
</dbReference>
<sequence>MRRSGNVWKMKQTILIKFAAGMYKPHETLMVVTSTGSTTKTVLEWILEWFPTLKDLLK</sequence>
<accession>A0A0F9NBN8</accession>
<organism evidence="1">
    <name type="scientific">marine sediment metagenome</name>
    <dbReference type="NCBI Taxonomy" id="412755"/>
    <lineage>
        <taxon>unclassified sequences</taxon>
        <taxon>metagenomes</taxon>
        <taxon>ecological metagenomes</taxon>
    </lineage>
</organism>
<reference evidence="1" key="1">
    <citation type="journal article" date="2015" name="Nature">
        <title>Complex archaea that bridge the gap between prokaryotes and eukaryotes.</title>
        <authorList>
            <person name="Spang A."/>
            <person name="Saw J.H."/>
            <person name="Jorgensen S.L."/>
            <person name="Zaremba-Niedzwiedzka K."/>
            <person name="Martijn J."/>
            <person name="Lind A.E."/>
            <person name="van Eijk R."/>
            <person name="Schleper C."/>
            <person name="Guy L."/>
            <person name="Ettema T.J."/>
        </authorList>
    </citation>
    <scope>NUCLEOTIDE SEQUENCE</scope>
</reference>
<protein>
    <submittedName>
        <fullName evidence="1">Uncharacterized protein</fullName>
    </submittedName>
</protein>